<sequence>MIEIPAGTAGLVFDCDGTLVDSMPLHTLLWDECLLPFGVKLPKGFIDVHAGKPTDIILDIINTEHGVSIDALEFLDAKEGRFRERLSEVGAIEPVVETARRYRGVLPMAVVSGGCRLNVVGALEGIGALDWFDVILTADDPIAPKPAPDLFLTAAKMMGVEAKKCHAFEDADAGLQAALGAGMTVTDVRIVLANEAA</sequence>
<dbReference type="GO" id="GO:0050308">
    <property type="term" value="F:sugar-phosphatase activity"/>
    <property type="evidence" value="ECO:0007669"/>
    <property type="project" value="TreeGrafter"/>
</dbReference>
<dbReference type="PANTHER" id="PTHR43481:SF4">
    <property type="entry name" value="GLYCEROL-1-PHOSPHATE PHOSPHOHYDROLASE 1-RELATED"/>
    <property type="match status" value="1"/>
</dbReference>
<dbReference type="PANTHER" id="PTHR43481">
    <property type="entry name" value="FRUCTOSE-1-PHOSPHATE PHOSPHATASE"/>
    <property type="match status" value="1"/>
</dbReference>
<gene>
    <name evidence="1" type="primary">yqaB</name>
    <name evidence="1" type="ORF">Spa11_16060</name>
</gene>
<protein>
    <submittedName>
        <fullName evidence="1">Fructose-1-phosphate phosphatase YqaB</fullName>
        <ecNumber evidence="1">3.1.3.-</ecNumber>
    </submittedName>
</protein>
<dbReference type="Proteomes" id="UP000316426">
    <property type="component" value="Chromosome"/>
</dbReference>
<dbReference type="Gene3D" id="1.10.150.240">
    <property type="entry name" value="Putative phosphatase, domain 2"/>
    <property type="match status" value="1"/>
</dbReference>
<reference evidence="1 2" key="1">
    <citation type="submission" date="2019-02" db="EMBL/GenBank/DDBJ databases">
        <title>Deep-cultivation of Planctomycetes and their phenomic and genomic characterization uncovers novel biology.</title>
        <authorList>
            <person name="Wiegand S."/>
            <person name="Jogler M."/>
            <person name="Boedeker C."/>
            <person name="Pinto D."/>
            <person name="Vollmers J."/>
            <person name="Rivas-Marin E."/>
            <person name="Kohn T."/>
            <person name="Peeters S.H."/>
            <person name="Heuer A."/>
            <person name="Rast P."/>
            <person name="Oberbeckmann S."/>
            <person name="Bunk B."/>
            <person name="Jeske O."/>
            <person name="Meyerdierks A."/>
            <person name="Storesund J.E."/>
            <person name="Kallscheuer N."/>
            <person name="Luecker S."/>
            <person name="Lage O.M."/>
            <person name="Pohl T."/>
            <person name="Merkel B.J."/>
            <person name="Hornburger P."/>
            <person name="Mueller R.-W."/>
            <person name="Bruemmer F."/>
            <person name="Labrenz M."/>
            <person name="Spormann A.M."/>
            <person name="Op den Camp H."/>
            <person name="Overmann J."/>
            <person name="Amann R."/>
            <person name="Jetten M.S.M."/>
            <person name="Mascher T."/>
            <person name="Medema M.H."/>
            <person name="Devos D.P."/>
            <person name="Kaster A.-K."/>
            <person name="Ovreas L."/>
            <person name="Rohde M."/>
            <person name="Galperin M.Y."/>
            <person name="Jogler C."/>
        </authorList>
    </citation>
    <scope>NUCLEOTIDE SEQUENCE [LARGE SCALE GENOMIC DNA]</scope>
    <source>
        <strain evidence="1 2">Spa11</strain>
    </source>
</reference>
<accession>A0A518K6J9</accession>
<dbReference type="InterPro" id="IPR023214">
    <property type="entry name" value="HAD_sf"/>
</dbReference>
<dbReference type="RefSeq" id="WP_145110356.1">
    <property type="nucleotide sequence ID" value="NZ_CP036349.1"/>
</dbReference>
<evidence type="ECO:0000313" key="1">
    <source>
        <dbReference type="EMBL" id="QDV73410.1"/>
    </source>
</evidence>
<name>A0A518K6J9_9BACT</name>
<dbReference type="AlphaFoldDB" id="A0A518K6J9"/>
<dbReference type="EMBL" id="CP036349">
    <property type="protein sequence ID" value="QDV73410.1"/>
    <property type="molecule type" value="Genomic_DNA"/>
</dbReference>
<organism evidence="1 2">
    <name type="scientific">Botrimarina mediterranea</name>
    <dbReference type="NCBI Taxonomy" id="2528022"/>
    <lineage>
        <taxon>Bacteria</taxon>
        <taxon>Pseudomonadati</taxon>
        <taxon>Planctomycetota</taxon>
        <taxon>Planctomycetia</taxon>
        <taxon>Pirellulales</taxon>
        <taxon>Lacipirellulaceae</taxon>
        <taxon>Botrimarina</taxon>
    </lineage>
</organism>
<dbReference type="Gene3D" id="3.40.50.1000">
    <property type="entry name" value="HAD superfamily/HAD-like"/>
    <property type="match status" value="1"/>
</dbReference>
<dbReference type="Pfam" id="PF00702">
    <property type="entry name" value="Hydrolase"/>
    <property type="match status" value="1"/>
</dbReference>
<dbReference type="SFLD" id="SFLDS00003">
    <property type="entry name" value="Haloacid_Dehalogenase"/>
    <property type="match status" value="1"/>
</dbReference>
<dbReference type="InterPro" id="IPR023198">
    <property type="entry name" value="PGP-like_dom2"/>
</dbReference>
<dbReference type="CDD" id="cd07505">
    <property type="entry name" value="HAD_BPGM-like"/>
    <property type="match status" value="1"/>
</dbReference>
<dbReference type="SUPFAM" id="SSF56784">
    <property type="entry name" value="HAD-like"/>
    <property type="match status" value="1"/>
</dbReference>
<dbReference type="EC" id="3.1.3.-" evidence="1"/>
<keyword evidence="2" id="KW-1185">Reference proteome</keyword>
<dbReference type="SFLD" id="SFLDG01129">
    <property type="entry name" value="C1.5:_HAD__Beta-PGM__Phosphata"/>
    <property type="match status" value="1"/>
</dbReference>
<dbReference type="InterPro" id="IPR036412">
    <property type="entry name" value="HAD-like_sf"/>
</dbReference>
<keyword evidence="1" id="KW-0378">Hydrolase</keyword>
<proteinExistence type="predicted"/>
<dbReference type="InterPro" id="IPR051806">
    <property type="entry name" value="HAD-like_SPP"/>
</dbReference>
<dbReference type="KEGG" id="bmei:Spa11_16060"/>
<evidence type="ECO:0000313" key="2">
    <source>
        <dbReference type="Proteomes" id="UP000316426"/>
    </source>
</evidence>
<dbReference type="NCBIfam" id="TIGR01509">
    <property type="entry name" value="HAD-SF-IA-v3"/>
    <property type="match status" value="1"/>
</dbReference>
<dbReference type="InterPro" id="IPR006439">
    <property type="entry name" value="HAD-SF_hydro_IA"/>
</dbReference>